<organism evidence="2 3">
    <name type="scientific">Channa argus</name>
    <name type="common">Northern snakehead</name>
    <name type="synonym">Ophicephalus argus</name>
    <dbReference type="NCBI Taxonomy" id="215402"/>
    <lineage>
        <taxon>Eukaryota</taxon>
        <taxon>Metazoa</taxon>
        <taxon>Chordata</taxon>
        <taxon>Craniata</taxon>
        <taxon>Vertebrata</taxon>
        <taxon>Euteleostomi</taxon>
        <taxon>Actinopterygii</taxon>
        <taxon>Neopterygii</taxon>
        <taxon>Teleostei</taxon>
        <taxon>Neoteleostei</taxon>
        <taxon>Acanthomorphata</taxon>
        <taxon>Anabantaria</taxon>
        <taxon>Anabantiformes</taxon>
        <taxon>Channoidei</taxon>
        <taxon>Channidae</taxon>
        <taxon>Channa</taxon>
    </lineage>
</organism>
<keyword evidence="3" id="KW-1185">Reference proteome</keyword>
<sequence>MSKKCTLKSKAGMSNPPHTPNRTWFEMLGEKLQQMQYFCYIYHRSKFQYSGQRPSLRSHGPSARTDSTETSDSLLTCFNQYL</sequence>
<evidence type="ECO:0000313" key="3">
    <source>
        <dbReference type="Proteomes" id="UP000503349"/>
    </source>
</evidence>
<feature type="region of interest" description="Disordered" evidence="1">
    <location>
        <begin position="1"/>
        <end position="20"/>
    </location>
</feature>
<evidence type="ECO:0000313" key="2">
    <source>
        <dbReference type="EMBL" id="KAF3701235.1"/>
    </source>
</evidence>
<gene>
    <name evidence="2" type="ORF">EXN66_Car016923</name>
</gene>
<dbReference type="AlphaFoldDB" id="A0A6G1QFA5"/>
<protein>
    <submittedName>
        <fullName evidence="2">Uncharacterized protein</fullName>
    </submittedName>
</protein>
<reference evidence="3" key="2">
    <citation type="submission" date="2019-02" db="EMBL/GenBank/DDBJ databases">
        <title>Opniocepnalus argus Var Kimnra genome.</title>
        <authorList>
            <person name="Zhou C."/>
            <person name="Xiao S."/>
        </authorList>
    </citation>
    <scope>NUCLEOTIDE SEQUENCE [LARGE SCALE GENOMIC DNA]</scope>
</reference>
<accession>A0A6G1QFA5</accession>
<proteinExistence type="predicted"/>
<evidence type="ECO:0000256" key="1">
    <source>
        <dbReference type="SAM" id="MobiDB-lite"/>
    </source>
</evidence>
<feature type="region of interest" description="Disordered" evidence="1">
    <location>
        <begin position="50"/>
        <end position="71"/>
    </location>
</feature>
<dbReference type="Proteomes" id="UP000503349">
    <property type="component" value="Chromosome 16"/>
</dbReference>
<name>A0A6G1QFA5_CHAAH</name>
<dbReference type="EMBL" id="CM015727">
    <property type="protein sequence ID" value="KAF3701235.1"/>
    <property type="molecule type" value="Genomic_DNA"/>
</dbReference>
<reference evidence="2 3" key="1">
    <citation type="submission" date="2019-02" db="EMBL/GenBank/DDBJ databases">
        <title>Opniocepnalus argus genome.</title>
        <authorList>
            <person name="Zhou C."/>
            <person name="Xiao S."/>
        </authorList>
    </citation>
    <scope>NUCLEOTIDE SEQUENCE [LARGE SCALE GENOMIC DNA]</scope>
    <source>
        <strain evidence="2">OARG1902GOOAL</strain>
        <tissue evidence="2">Muscle</tissue>
    </source>
</reference>